<dbReference type="EMBL" id="ML009167">
    <property type="protein sequence ID" value="RKO97788.1"/>
    <property type="molecule type" value="Genomic_DNA"/>
</dbReference>
<dbReference type="InterPro" id="IPR025875">
    <property type="entry name" value="Leu-rich_rpt_4"/>
</dbReference>
<evidence type="ECO:0000256" key="8">
    <source>
        <dbReference type="ARBA" id="ARBA00023212"/>
    </source>
</evidence>
<evidence type="ECO:0000256" key="7">
    <source>
        <dbReference type="ARBA" id="ARBA00023175"/>
    </source>
</evidence>
<name>A0A4P9WZL1_9FUNG</name>
<evidence type="ECO:0000313" key="12">
    <source>
        <dbReference type="EMBL" id="RKO97788.1"/>
    </source>
</evidence>
<comment type="subcellular location">
    <subcellularLocation>
        <location evidence="1">Cytoplasm</location>
        <location evidence="1">Cytoskeleton</location>
        <location evidence="1">Cilium axoneme</location>
    </subcellularLocation>
</comment>
<accession>A0A4P9WZL1</accession>
<evidence type="ECO:0000256" key="4">
    <source>
        <dbReference type="ARBA" id="ARBA00022701"/>
    </source>
</evidence>
<dbReference type="Gene3D" id="3.80.10.10">
    <property type="entry name" value="Ribonuclease Inhibitor"/>
    <property type="match status" value="1"/>
</dbReference>
<evidence type="ECO:0000256" key="5">
    <source>
        <dbReference type="ARBA" id="ARBA00022737"/>
    </source>
</evidence>
<keyword evidence="9" id="KW-0966">Cell projection</keyword>
<dbReference type="Proteomes" id="UP000268535">
    <property type="component" value="Unassembled WGS sequence"/>
</dbReference>
<keyword evidence="6" id="KW-0243">Dynein</keyword>
<dbReference type="PROSITE" id="PS51450">
    <property type="entry name" value="LRR"/>
    <property type="match status" value="4"/>
</dbReference>
<sequence length="194" mass="21571">MATAKPTTIKDALKAWEEKTKQSPAEATTVKLLMQQPFITKMDSTLSTLVKVEHLALSSNMIDKISNLQGLSNLKILSLGRNCLKKIEGLDAVADTLEELWISYNQIERLNGIECCKKLRVLYASNNKIKAWDGITCLNALPVLEDILLQGNPLEERATADGNYVAEVSKRFTTVKKLDGKAIFRDEEFAEEAA</sequence>
<dbReference type="PANTHER" id="PTHR15454:SF73">
    <property type="entry name" value="DYNEIN AXONEMAL LIGHT CHAIN 1"/>
    <property type="match status" value="1"/>
</dbReference>
<dbReference type="FunFam" id="3.80.10.10:FF:000049">
    <property type="entry name" value="Dynein light chain 1"/>
    <property type="match status" value="1"/>
</dbReference>
<keyword evidence="4" id="KW-0493">Microtubule</keyword>
<proteinExistence type="inferred from homology"/>
<dbReference type="Pfam" id="PF12799">
    <property type="entry name" value="LRR_4"/>
    <property type="match status" value="2"/>
</dbReference>
<keyword evidence="5" id="KW-0677">Repeat</keyword>
<dbReference type="InterPro" id="IPR032675">
    <property type="entry name" value="LRR_dom_sf"/>
</dbReference>
<dbReference type="AlphaFoldDB" id="A0A4P9WZL1"/>
<dbReference type="SMART" id="SM00365">
    <property type="entry name" value="LRR_SD22"/>
    <property type="match status" value="4"/>
</dbReference>
<keyword evidence="15" id="KW-1185">Reference proteome</keyword>
<keyword evidence="3" id="KW-0433">Leucine-rich repeat</keyword>
<comment type="similarity">
    <text evidence="10">Belongs to the dynein light chain LC1-type family.</text>
</comment>
<dbReference type="SUPFAM" id="SSF52058">
    <property type="entry name" value="L domain-like"/>
    <property type="match status" value="1"/>
</dbReference>
<keyword evidence="7" id="KW-0505">Motor protein</keyword>
<reference evidence="13" key="2">
    <citation type="submission" date="2018-04" db="EMBL/GenBank/DDBJ databases">
        <title>Leveraging single-cell genomics to expand the Fungal Tree of Life.</title>
        <authorList>
            <consortium name="DOE Joint Genome Institute"/>
            <person name="Ahrendt S.R."/>
            <person name="Quandt C.A."/>
            <person name="Ciobanu D."/>
            <person name="Clum A."/>
            <person name="Salamov A."/>
            <person name="Andreopoulos B."/>
            <person name="Cheng J.-F."/>
            <person name="Woyke T."/>
            <person name="Pelin A."/>
            <person name="Henrissat B."/>
            <person name="Benny G.L."/>
            <person name="Smith M.E."/>
            <person name="James T.Y."/>
            <person name="Grigoriev I.V."/>
        </authorList>
    </citation>
    <scope>NUCLEOTIDE SEQUENCE</scope>
    <source>
        <strain evidence="13">ATCC 52028</strain>
    </source>
</reference>
<evidence type="ECO:0000313" key="14">
    <source>
        <dbReference type="Proteomes" id="UP000268535"/>
    </source>
</evidence>
<reference evidence="14 15" key="1">
    <citation type="journal article" date="2018" name="Nat. Microbiol.">
        <title>Leveraging single-cell genomics to expand the fungal tree of life.</title>
        <authorList>
            <person name="Ahrendt S.R."/>
            <person name="Quandt C.A."/>
            <person name="Ciobanu D."/>
            <person name="Clum A."/>
            <person name="Salamov A."/>
            <person name="Andreopoulos B."/>
            <person name="Cheng J.F."/>
            <person name="Woyke T."/>
            <person name="Pelin A."/>
            <person name="Henrissat B."/>
            <person name="Reynolds N.K."/>
            <person name="Benny G.L."/>
            <person name="Smith M.E."/>
            <person name="James T.Y."/>
            <person name="Grigoriev I.V."/>
        </authorList>
    </citation>
    <scope>NUCLEOTIDE SEQUENCE [LARGE SCALE GENOMIC DNA]</scope>
    <source>
        <strain evidence="14 15">ATCC 52028</strain>
    </source>
</reference>
<gene>
    <name evidence="12" type="ORF">CAUPRSCDRAFT_5969</name>
    <name evidence="13" type="ORF">CXG81DRAFT_29536</name>
</gene>
<dbReference type="GO" id="GO:0005930">
    <property type="term" value="C:axoneme"/>
    <property type="evidence" value="ECO:0007669"/>
    <property type="project" value="UniProtKB-SubCell"/>
</dbReference>
<evidence type="ECO:0000256" key="11">
    <source>
        <dbReference type="ARBA" id="ARBA00049760"/>
    </source>
</evidence>
<dbReference type="STRING" id="1555241.A0A4P9WZL1"/>
<keyword evidence="2" id="KW-0963">Cytoplasm</keyword>
<evidence type="ECO:0000256" key="6">
    <source>
        <dbReference type="ARBA" id="ARBA00023017"/>
    </source>
</evidence>
<dbReference type="GO" id="GO:0005874">
    <property type="term" value="C:microtubule"/>
    <property type="evidence" value="ECO:0007669"/>
    <property type="project" value="UniProtKB-KW"/>
</dbReference>
<reference evidence="12" key="3">
    <citation type="submission" date="2018-08" db="EMBL/GenBank/DDBJ databases">
        <title>Leveraging single-cell genomics to expand the Fungal Tree of Life.</title>
        <authorList>
            <consortium name="DOE Joint Genome Institute"/>
            <person name="Ahrendt S.R."/>
            <person name="Quandt C.A."/>
            <person name="Ciobanu D."/>
            <person name="Clum A."/>
            <person name="Salamov A."/>
            <person name="Andreopoulos B."/>
            <person name="Cheng J.-F."/>
            <person name="Woyke T."/>
            <person name="Pelin A."/>
            <person name="Henrissat B."/>
            <person name="Reynolds N."/>
            <person name="Benny G.L."/>
            <person name="Smith M.E."/>
            <person name="James T.Y."/>
            <person name="Grigoriev I.V."/>
        </authorList>
    </citation>
    <scope>NUCLEOTIDE SEQUENCE</scope>
    <source>
        <strain evidence="12">ATCC 52028</strain>
    </source>
</reference>
<evidence type="ECO:0000256" key="2">
    <source>
        <dbReference type="ARBA" id="ARBA00022490"/>
    </source>
</evidence>
<dbReference type="Proteomes" id="UP000274922">
    <property type="component" value="Unassembled WGS sequence"/>
</dbReference>
<evidence type="ECO:0000256" key="9">
    <source>
        <dbReference type="ARBA" id="ARBA00023273"/>
    </source>
</evidence>
<keyword evidence="8" id="KW-0206">Cytoskeleton</keyword>
<evidence type="ECO:0000256" key="3">
    <source>
        <dbReference type="ARBA" id="ARBA00022614"/>
    </source>
</evidence>
<protein>
    <recommendedName>
        <fullName evidence="11">Dynein axonemal light chain 1</fullName>
    </recommendedName>
</protein>
<dbReference type="OrthoDB" id="266138at2759"/>
<evidence type="ECO:0000256" key="1">
    <source>
        <dbReference type="ARBA" id="ARBA00004430"/>
    </source>
</evidence>
<evidence type="ECO:0000256" key="10">
    <source>
        <dbReference type="ARBA" id="ARBA00049659"/>
    </source>
</evidence>
<evidence type="ECO:0000313" key="15">
    <source>
        <dbReference type="Proteomes" id="UP000274922"/>
    </source>
</evidence>
<dbReference type="GO" id="GO:0030286">
    <property type="term" value="C:dynein complex"/>
    <property type="evidence" value="ECO:0007669"/>
    <property type="project" value="UniProtKB-KW"/>
</dbReference>
<dbReference type="InterPro" id="IPR001611">
    <property type="entry name" value="Leu-rich_rpt"/>
</dbReference>
<dbReference type="EMBL" id="ML014146">
    <property type="protein sequence ID" value="RKP02341.1"/>
    <property type="molecule type" value="Genomic_DNA"/>
</dbReference>
<organism evidence="12 14">
    <name type="scientific">Caulochytrium protostelioides</name>
    <dbReference type="NCBI Taxonomy" id="1555241"/>
    <lineage>
        <taxon>Eukaryota</taxon>
        <taxon>Fungi</taxon>
        <taxon>Fungi incertae sedis</taxon>
        <taxon>Chytridiomycota</taxon>
        <taxon>Chytridiomycota incertae sedis</taxon>
        <taxon>Chytridiomycetes</taxon>
        <taxon>Caulochytriales</taxon>
        <taxon>Caulochytriaceae</taxon>
        <taxon>Caulochytrium</taxon>
    </lineage>
</organism>
<evidence type="ECO:0000313" key="13">
    <source>
        <dbReference type="EMBL" id="RKP02341.1"/>
    </source>
</evidence>
<dbReference type="PANTHER" id="PTHR15454">
    <property type="entry name" value="NISCHARIN RELATED"/>
    <property type="match status" value="1"/>
</dbReference>